<feature type="domain" description="HTH tetR-type" evidence="5">
    <location>
        <begin position="2"/>
        <end position="62"/>
    </location>
</feature>
<evidence type="ECO:0000313" key="6">
    <source>
        <dbReference type="EMBL" id="RBO82493.1"/>
    </source>
</evidence>
<protein>
    <submittedName>
        <fullName evidence="6">TetR family transcriptional regulator</fullName>
    </submittedName>
</protein>
<dbReference type="InterPro" id="IPR023772">
    <property type="entry name" value="DNA-bd_HTH_TetR-type_CS"/>
</dbReference>
<sequence length="213" mass="23768">MRVTREEVVAATTRMLKQDGSAGFSMRRLADELGVSTAAVYHHFPGKAQLFIAVLSEEAERVPRPDLPDSPRDRLITLVMHVIEVLHELPWVVDVLVAGESFGRAAMWILDEFVGAAMELGADIRHGTYMYSAMWRFVLGELMMRRVADERAAAAAAGDPRPLWSDLVAPDEFAEFDRVGELLPELSRMREEFRARTAVAEFVDGMVLGIPRG</sequence>
<dbReference type="PROSITE" id="PS01081">
    <property type="entry name" value="HTH_TETR_1"/>
    <property type="match status" value="1"/>
</dbReference>
<dbReference type="InterPro" id="IPR036271">
    <property type="entry name" value="Tet_transcr_reg_TetR-rel_C_sf"/>
</dbReference>
<dbReference type="Gene3D" id="1.10.357.10">
    <property type="entry name" value="Tetracycline Repressor, domain 2"/>
    <property type="match status" value="1"/>
</dbReference>
<dbReference type="GO" id="GO:0003700">
    <property type="term" value="F:DNA-binding transcription factor activity"/>
    <property type="evidence" value="ECO:0007669"/>
    <property type="project" value="TreeGrafter"/>
</dbReference>
<dbReference type="InterPro" id="IPR050109">
    <property type="entry name" value="HTH-type_TetR-like_transc_reg"/>
</dbReference>
<dbReference type="PRINTS" id="PR00455">
    <property type="entry name" value="HTHTETR"/>
</dbReference>
<dbReference type="PANTHER" id="PTHR30055:SF234">
    <property type="entry name" value="HTH-TYPE TRANSCRIPTIONAL REGULATOR BETI"/>
    <property type="match status" value="1"/>
</dbReference>
<keyword evidence="3" id="KW-0804">Transcription</keyword>
<dbReference type="InterPro" id="IPR009057">
    <property type="entry name" value="Homeodomain-like_sf"/>
</dbReference>
<dbReference type="EMBL" id="QNRE01000022">
    <property type="protein sequence ID" value="RBO82493.1"/>
    <property type="molecule type" value="Genomic_DNA"/>
</dbReference>
<evidence type="ECO:0000256" key="3">
    <source>
        <dbReference type="ARBA" id="ARBA00023163"/>
    </source>
</evidence>
<dbReference type="AlphaFoldDB" id="A0A366CXF1"/>
<comment type="caution">
    <text evidence="6">The sequence shown here is derived from an EMBL/GenBank/DDBJ whole genome shotgun (WGS) entry which is preliminary data.</text>
</comment>
<keyword evidence="7" id="KW-1185">Reference proteome</keyword>
<evidence type="ECO:0000256" key="4">
    <source>
        <dbReference type="PROSITE-ProRule" id="PRU00335"/>
    </source>
</evidence>
<accession>A0A366CXF1</accession>
<name>A0A366CXF1_9NOCA</name>
<dbReference type="Gene3D" id="1.10.10.60">
    <property type="entry name" value="Homeodomain-like"/>
    <property type="match status" value="1"/>
</dbReference>
<dbReference type="PANTHER" id="PTHR30055">
    <property type="entry name" value="HTH-TYPE TRANSCRIPTIONAL REGULATOR RUTR"/>
    <property type="match status" value="1"/>
</dbReference>
<dbReference type="PROSITE" id="PS50977">
    <property type="entry name" value="HTH_TETR_2"/>
    <property type="match status" value="1"/>
</dbReference>
<dbReference type="GO" id="GO:0000976">
    <property type="term" value="F:transcription cis-regulatory region binding"/>
    <property type="evidence" value="ECO:0007669"/>
    <property type="project" value="TreeGrafter"/>
</dbReference>
<organism evidence="6 7">
    <name type="scientific">Nocardia puris</name>
    <dbReference type="NCBI Taxonomy" id="208602"/>
    <lineage>
        <taxon>Bacteria</taxon>
        <taxon>Bacillati</taxon>
        <taxon>Actinomycetota</taxon>
        <taxon>Actinomycetes</taxon>
        <taxon>Mycobacteriales</taxon>
        <taxon>Nocardiaceae</taxon>
        <taxon>Nocardia</taxon>
    </lineage>
</organism>
<evidence type="ECO:0000256" key="1">
    <source>
        <dbReference type="ARBA" id="ARBA00023015"/>
    </source>
</evidence>
<keyword evidence="1" id="KW-0805">Transcription regulation</keyword>
<reference evidence="6 7" key="1">
    <citation type="submission" date="2018-06" db="EMBL/GenBank/DDBJ databases">
        <title>Genomic Encyclopedia of Type Strains, Phase IV (KMG-IV): sequencing the most valuable type-strain genomes for metagenomic binning, comparative biology and taxonomic classification.</title>
        <authorList>
            <person name="Goeker M."/>
        </authorList>
    </citation>
    <scope>NUCLEOTIDE SEQUENCE [LARGE SCALE GENOMIC DNA]</scope>
    <source>
        <strain evidence="6 7">DSM 44599</strain>
    </source>
</reference>
<evidence type="ECO:0000259" key="5">
    <source>
        <dbReference type="PROSITE" id="PS50977"/>
    </source>
</evidence>
<evidence type="ECO:0000256" key="2">
    <source>
        <dbReference type="ARBA" id="ARBA00023125"/>
    </source>
</evidence>
<proteinExistence type="predicted"/>
<dbReference type="Pfam" id="PF00440">
    <property type="entry name" value="TetR_N"/>
    <property type="match status" value="1"/>
</dbReference>
<dbReference type="InterPro" id="IPR001647">
    <property type="entry name" value="HTH_TetR"/>
</dbReference>
<dbReference type="STRING" id="1210090.GCA_001613185_04572"/>
<gene>
    <name evidence="6" type="ORF">DFR74_12233</name>
</gene>
<dbReference type="SUPFAM" id="SSF48498">
    <property type="entry name" value="Tetracyclin repressor-like, C-terminal domain"/>
    <property type="match status" value="1"/>
</dbReference>
<evidence type="ECO:0000313" key="7">
    <source>
        <dbReference type="Proteomes" id="UP000252586"/>
    </source>
</evidence>
<feature type="DNA-binding region" description="H-T-H motif" evidence="4">
    <location>
        <begin position="25"/>
        <end position="44"/>
    </location>
</feature>
<dbReference type="SUPFAM" id="SSF46689">
    <property type="entry name" value="Homeodomain-like"/>
    <property type="match status" value="1"/>
</dbReference>
<keyword evidence="2 4" id="KW-0238">DNA-binding</keyword>
<dbReference type="Proteomes" id="UP000252586">
    <property type="component" value="Unassembled WGS sequence"/>
</dbReference>